<protein>
    <submittedName>
        <fullName evidence="2">Chromosomal replication initiator DnaA domain protein</fullName>
    </submittedName>
</protein>
<dbReference type="SUPFAM" id="SSF143422">
    <property type="entry name" value="Transposase IS200-like"/>
    <property type="match status" value="1"/>
</dbReference>
<evidence type="ECO:0000313" key="2">
    <source>
        <dbReference type="EMBL" id="KUK85498.1"/>
    </source>
</evidence>
<dbReference type="PANTHER" id="PTHR34322">
    <property type="entry name" value="TRANSPOSASE, Y1_TNP DOMAIN-CONTAINING"/>
    <property type="match status" value="1"/>
</dbReference>
<proteinExistence type="predicted"/>
<feature type="non-terminal residue" evidence="2">
    <location>
        <position position="1"/>
    </location>
</feature>
<dbReference type="InterPro" id="IPR036515">
    <property type="entry name" value="Transposase_17_sf"/>
</dbReference>
<dbReference type="SMART" id="SM01321">
    <property type="entry name" value="Y1_Tnp"/>
    <property type="match status" value="1"/>
</dbReference>
<dbReference type="Proteomes" id="UP000053467">
    <property type="component" value="Unassembled WGS sequence"/>
</dbReference>
<reference evidence="3" key="1">
    <citation type="journal article" date="2015" name="MBio">
        <title>Genome-Resolved Metagenomic Analysis Reveals Roles for Candidate Phyla and Other Microbial Community Members in Biogeochemical Transformations in Oil Reservoirs.</title>
        <authorList>
            <person name="Hu P."/>
            <person name="Tom L."/>
            <person name="Singh A."/>
            <person name="Thomas B.C."/>
            <person name="Baker B.J."/>
            <person name="Piceno Y.M."/>
            <person name="Andersen G.L."/>
            <person name="Banfield J.F."/>
        </authorList>
    </citation>
    <scope>NUCLEOTIDE SEQUENCE [LARGE SCALE GENOMIC DNA]</scope>
</reference>
<evidence type="ECO:0000313" key="3">
    <source>
        <dbReference type="Proteomes" id="UP000053467"/>
    </source>
</evidence>
<evidence type="ECO:0000259" key="1">
    <source>
        <dbReference type="SMART" id="SM01321"/>
    </source>
</evidence>
<dbReference type="GO" id="GO:0004803">
    <property type="term" value="F:transposase activity"/>
    <property type="evidence" value="ECO:0007669"/>
    <property type="project" value="InterPro"/>
</dbReference>
<dbReference type="PANTHER" id="PTHR34322:SF2">
    <property type="entry name" value="TRANSPOSASE IS200-LIKE DOMAIN-CONTAINING PROTEIN"/>
    <property type="match status" value="1"/>
</dbReference>
<name>A0A101HZK1_UNCT6</name>
<comment type="caution">
    <text evidence="2">The sequence shown here is derived from an EMBL/GenBank/DDBJ whole genome shotgun (WGS) entry which is preliminary data.</text>
</comment>
<dbReference type="AlphaFoldDB" id="A0A101HZK1"/>
<accession>A0A101HZK1</accession>
<dbReference type="EMBL" id="LGGX01000063">
    <property type="protein sequence ID" value="KUK85498.1"/>
    <property type="molecule type" value="Genomic_DNA"/>
</dbReference>
<dbReference type="PATRIC" id="fig|1635277.3.peg.1967"/>
<dbReference type="Gene3D" id="3.30.70.1290">
    <property type="entry name" value="Transposase IS200-like"/>
    <property type="match status" value="1"/>
</dbReference>
<feature type="domain" description="Transposase IS200-like" evidence="1">
    <location>
        <begin position="3"/>
        <end position="86"/>
    </location>
</feature>
<dbReference type="GO" id="GO:0006313">
    <property type="term" value="P:DNA transposition"/>
    <property type="evidence" value="ECO:0007669"/>
    <property type="project" value="InterPro"/>
</dbReference>
<sequence length="87" mass="10675">ISYKNAFYHITSRGHRKEKIFYDDKDKKTFIQKLDEAFRKYDITCYAYCLMDNHYHLFIKTAKPNISLVLHYLNTSYANWFCTRYQL</sequence>
<dbReference type="GO" id="GO:0003677">
    <property type="term" value="F:DNA binding"/>
    <property type="evidence" value="ECO:0007669"/>
    <property type="project" value="InterPro"/>
</dbReference>
<dbReference type="Pfam" id="PF01797">
    <property type="entry name" value="Y1_Tnp"/>
    <property type="match status" value="1"/>
</dbReference>
<gene>
    <name evidence="2" type="ORF">XE03_2008</name>
</gene>
<organism evidence="2 3">
    <name type="scientific">candidate division TA06 bacterium 34_109</name>
    <dbReference type="NCBI Taxonomy" id="1635277"/>
    <lineage>
        <taxon>Bacteria</taxon>
        <taxon>Bacteria division TA06</taxon>
    </lineage>
</organism>
<dbReference type="InterPro" id="IPR002686">
    <property type="entry name" value="Transposase_17"/>
</dbReference>